<dbReference type="EMBL" id="CP000735">
    <property type="protein sequence ID" value="ABS78568.1"/>
    <property type="molecule type" value="Genomic_DNA"/>
</dbReference>
<dbReference type="Proteomes" id="UP000008555">
    <property type="component" value="Plasmid pQpDG"/>
</dbReference>
<dbReference type="AlphaFoldDB" id="A9KH82"/>
<name>A9KH82_COXBN</name>
<gene>
    <name evidence="1" type="ordered locus">CBUD_A0053</name>
</gene>
<keyword evidence="1" id="KW-0614">Plasmid</keyword>
<sequence length="53" mass="6101">MKKNDQTKKRLIEEAHEIVKDLHEAGIADITTMREFDALCLSETHSLSPTQNY</sequence>
<proteinExistence type="predicted"/>
<accession>A9KH82</accession>
<evidence type="ECO:0000313" key="2">
    <source>
        <dbReference type="Proteomes" id="UP000008555"/>
    </source>
</evidence>
<dbReference type="RefSeq" id="WP_011996340.1">
    <property type="nucleotide sequence ID" value="NC_009726.1"/>
</dbReference>
<dbReference type="GO" id="GO:0003677">
    <property type="term" value="F:DNA binding"/>
    <property type="evidence" value="ECO:0007669"/>
    <property type="project" value="UniProtKB-KW"/>
</dbReference>
<dbReference type="HOGENOM" id="CLU_3060665_0_0_6"/>
<organism evidence="1 2">
    <name type="scientific">Coxiella burnetii (strain Dugway 5J108-111)</name>
    <dbReference type="NCBI Taxonomy" id="434922"/>
    <lineage>
        <taxon>Bacteria</taxon>
        <taxon>Pseudomonadati</taxon>
        <taxon>Pseudomonadota</taxon>
        <taxon>Gammaproteobacteria</taxon>
        <taxon>Legionellales</taxon>
        <taxon>Coxiellaceae</taxon>
        <taxon>Coxiella</taxon>
    </lineage>
</organism>
<protein>
    <submittedName>
        <fullName evidence="1">DNA-binding protein</fullName>
    </submittedName>
</protein>
<reference evidence="1 2" key="1">
    <citation type="journal article" date="2009" name="Infect. Immun.">
        <title>Comparative genomics reveal extensive transposon-mediated genomic plasticity and diversity among potential effector proteins within the genus Coxiella.</title>
        <authorList>
            <person name="Beare P.A."/>
            <person name="Unsworth N."/>
            <person name="Andoh M."/>
            <person name="Voth D.E."/>
            <person name="Omsland A."/>
            <person name="Gilk S.D."/>
            <person name="Williams K.P."/>
            <person name="Sobral B.W."/>
            <person name="Kupko J.J.III."/>
            <person name="Porcella S.F."/>
            <person name="Samuel J.E."/>
            <person name="Heinzen R.A."/>
        </authorList>
    </citation>
    <scope>NUCLEOTIDE SEQUENCE [LARGE SCALE GENOMIC DNA]</scope>
    <source>
        <strain evidence="1 2">Dugway 5J108-111</strain>
        <plasmid evidence="2">pQpDG</plasmid>
    </source>
</reference>
<evidence type="ECO:0000313" key="1">
    <source>
        <dbReference type="EMBL" id="ABS78568.1"/>
    </source>
</evidence>
<dbReference type="KEGG" id="cbd:CBUD_A0053"/>
<geneLocation type="plasmid" evidence="1 2">
    <name>pQpDG</name>
</geneLocation>
<keyword evidence="1" id="KW-0238">DNA-binding</keyword>